<sequence length="935" mass="107448">MDLIRILSICKILLVLNRSIIDISISENNIKVDFPCYSNFLKHIYSKELPHSSTKSCQVGQEELSPWPEQSLKNKTFKDLQGHSNFKSYRSEDGDEKTFIQHFRISFKNIYHTKFYYDSFGSTNGFIEKKIKTSKYQRNQDGHGPSDLIISEQLSSINIGNLIPELSDLFRCIVFVFLALTTSYLFKRYFLKHVNVDNVDTIDSELSEKESSIRTLNKCRHDTVNSEVNPVPFVETESETLVNEDDSPTIDLSSEEKNRLEIKNPEKHDTGELIHDRREPYVVKNDCLDSVRISEIRDIDAMVQNKCEKFPIENVCLVNNHALTTLSFFTKHDEAHSNDRSQGSTELLNETENRNVVDVPSEENVHNEENGLLNRTTDKCTTDTISCLISSKQEKRKLDKNDFFENECHCKIKSEGVQIPKSELFYATDGKDYDSELKKKADFNAMPIDVTDKECILKHKHNCDEVTLKTKKQIVDVDSSERSVDLSQIVVFLDFPSKTNLSYQNPFSKFPHAGKSYFKSPSTTIDLQQIKRSLFTCLLKKILLDTFKSMTSDLASNRTRIVDNVTTGSFSDHSLKIVLDLQTDGKDDDGDFSIDIKEFHSLKETRVNRDECLTQPYRSYLKLPRLSKRIVNNVEKRNMFDDIKSVCENILKSKDRNLPTLQEVEAMISKNKSRDLCLEDSFRKKHSEFHNHELGFDYSIARRWYRLPIIQKICQVNTLTINERIETFRFWPSDAAVSKIDLVEAGFIYKGDGYEVECDTCHLVKSDWSLDDEPLIIHKKLKPDCEFLKTTFPDLQVPINRNETDNAYQVEGHQSLVNQMDSMSIRNHASQNELNLPLNLPTNVKNEETQRNMGSQISFITAPQQQPLFDGAFTSMNPSTLFPPGATALPANDGLSIAGVPPRHPDFATIQQRIWTFRPWPYGHIQDPVYLVDAG</sequence>
<protein>
    <submittedName>
        <fullName evidence="2">Uncharacterized protein</fullName>
    </submittedName>
</protein>
<accession>A0ABQ9FF82</accession>
<proteinExistence type="predicted"/>
<dbReference type="Gene3D" id="1.10.1170.10">
    <property type="entry name" value="Inhibitor Of Apoptosis Protein (2mihbC-IAP-1), Chain A"/>
    <property type="match status" value="1"/>
</dbReference>
<dbReference type="EMBL" id="JARBDR010000337">
    <property type="protein sequence ID" value="KAJ8315167.1"/>
    <property type="molecule type" value="Genomic_DNA"/>
</dbReference>
<dbReference type="PANTHER" id="PTHR10044">
    <property type="entry name" value="INHIBITOR OF APOPTOSIS"/>
    <property type="match status" value="1"/>
</dbReference>
<dbReference type="InterPro" id="IPR050784">
    <property type="entry name" value="IAP"/>
</dbReference>
<comment type="caution">
    <text evidence="2">The sequence shown here is derived from an EMBL/GenBank/DDBJ whole genome shotgun (WGS) entry which is preliminary data.</text>
</comment>
<organism evidence="2 3">
    <name type="scientific">Tegillarca granosa</name>
    <name type="common">Malaysian cockle</name>
    <name type="synonym">Anadara granosa</name>
    <dbReference type="NCBI Taxonomy" id="220873"/>
    <lineage>
        <taxon>Eukaryota</taxon>
        <taxon>Metazoa</taxon>
        <taxon>Spiralia</taxon>
        <taxon>Lophotrochozoa</taxon>
        <taxon>Mollusca</taxon>
        <taxon>Bivalvia</taxon>
        <taxon>Autobranchia</taxon>
        <taxon>Pteriomorphia</taxon>
        <taxon>Arcoida</taxon>
        <taxon>Arcoidea</taxon>
        <taxon>Arcidae</taxon>
        <taxon>Tegillarca</taxon>
    </lineage>
</organism>
<evidence type="ECO:0000256" key="1">
    <source>
        <dbReference type="SAM" id="MobiDB-lite"/>
    </source>
</evidence>
<feature type="region of interest" description="Disordered" evidence="1">
    <location>
        <begin position="334"/>
        <end position="369"/>
    </location>
</feature>
<dbReference type="Proteomes" id="UP001217089">
    <property type="component" value="Unassembled WGS sequence"/>
</dbReference>
<dbReference type="PROSITE" id="PS50143">
    <property type="entry name" value="BIR_REPEAT_2"/>
    <property type="match status" value="1"/>
</dbReference>
<feature type="compositionally biased region" description="Polar residues" evidence="1">
    <location>
        <begin position="340"/>
        <end position="350"/>
    </location>
</feature>
<dbReference type="Pfam" id="PF00653">
    <property type="entry name" value="BIR"/>
    <property type="match status" value="1"/>
</dbReference>
<gene>
    <name evidence="2" type="ORF">KUTeg_007317</name>
</gene>
<evidence type="ECO:0000313" key="3">
    <source>
        <dbReference type="Proteomes" id="UP001217089"/>
    </source>
</evidence>
<keyword evidence="3" id="KW-1185">Reference proteome</keyword>
<dbReference type="CDD" id="cd00022">
    <property type="entry name" value="BIR"/>
    <property type="match status" value="1"/>
</dbReference>
<dbReference type="SMART" id="SM00238">
    <property type="entry name" value="BIR"/>
    <property type="match status" value="1"/>
</dbReference>
<evidence type="ECO:0000313" key="2">
    <source>
        <dbReference type="EMBL" id="KAJ8315167.1"/>
    </source>
</evidence>
<dbReference type="SUPFAM" id="SSF57924">
    <property type="entry name" value="Inhibitor of apoptosis (IAP) repeat"/>
    <property type="match status" value="1"/>
</dbReference>
<dbReference type="InterPro" id="IPR001370">
    <property type="entry name" value="BIR_rpt"/>
</dbReference>
<reference evidence="2 3" key="1">
    <citation type="submission" date="2022-12" db="EMBL/GenBank/DDBJ databases">
        <title>Chromosome-level genome of Tegillarca granosa.</title>
        <authorList>
            <person name="Kim J."/>
        </authorList>
    </citation>
    <scope>NUCLEOTIDE SEQUENCE [LARGE SCALE GENOMIC DNA]</scope>
    <source>
        <strain evidence="2">Teg-2019</strain>
        <tissue evidence="2">Adductor muscle</tissue>
    </source>
</reference>
<name>A0ABQ9FF82_TEGGR</name>